<dbReference type="CDD" id="cd08421">
    <property type="entry name" value="PBP2_LTTR_like_1"/>
    <property type="match status" value="1"/>
</dbReference>
<name>A0A0D6N801_9PROT</name>
<reference evidence="2 3" key="1">
    <citation type="submission" date="2012-11" db="EMBL/GenBank/DDBJ databases">
        <title>Whole genome sequence of Acetobacter cibinongensis 4H-1.</title>
        <authorList>
            <person name="Azuma Y."/>
            <person name="Higashiura N."/>
            <person name="Hirakawa H."/>
            <person name="Matsushita K."/>
        </authorList>
    </citation>
    <scope>NUCLEOTIDE SEQUENCE [LARGE SCALE GENOMIC DNA]</scope>
    <source>
        <strain evidence="2 3">4H-1</strain>
    </source>
</reference>
<dbReference type="InterPro" id="IPR005119">
    <property type="entry name" value="LysR_subst-bd"/>
</dbReference>
<dbReference type="PANTHER" id="PTHR30419">
    <property type="entry name" value="HTH-TYPE TRANSCRIPTIONAL REGULATOR YBHD"/>
    <property type="match status" value="1"/>
</dbReference>
<dbReference type="Gene3D" id="3.40.190.290">
    <property type="match status" value="1"/>
</dbReference>
<sequence length="263" mass="28608">MEAAGEVTLLIRGRRGIALTEAGEILAHHARTILHQMAQMRGDIGQYAKGLRASVRVFANTAAITEFLPEILAPWMAAHPQIDVDLKERGSSEIARSVSAGFAEIGILSSAVDTGDLIMRHFAIDRLVIVASREHPLTANRTVRFADLLGDQFIGMAGGALQDHIEDQASRLGSKMKMRVRLGSFQGICRMAGAGAGVGIIPESAARRCQRSTQIKLVRLLDEWATRRLSLCARDESDLTASAKALYDHLSQRVPQHPELDPS</sequence>
<dbReference type="Proteomes" id="UP000032671">
    <property type="component" value="Unassembled WGS sequence"/>
</dbReference>
<dbReference type="InterPro" id="IPR036390">
    <property type="entry name" value="WH_DNA-bd_sf"/>
</dbReference>
<dbReference type="GO" id="GO:0005829">
    <property type="term" value="C:cytosol"/>
    <property type="evidence" value="ECO:0007669"/>
    <property type="project" value="TreeGrafter"/>
</dbReference>
<dbReference type="SUPFAM" id="SSF46785">
    <property type="entry name" value="Winged helix' DNA-binding domain"/>
    <property type="match status" value="1"/>
</dbReference>
<dbReference type="InterPro" id="IPR036388">
    <property type="entry name" value="WH-like_DNA-bd_sf"/>
</dbReference>
<accession>A0A0D6N801</accession>
<dbReference type="PANTHER" id="PTHR30419:SF2">
    <property type="entry name" value="LYSR FAMILY TRANSCRIPTIONAL REGULATOR"/>
    <property type="match status" value="1"/>
</dbReference>
<comment type="caution">
    <text evidence="2">The sequence shown here is derived from an EMBL/GenBank/DDBJ whole genome shotgun (WGS) entry which is preliminary data.</text>
</comment>
<dbReference type="InterPro" id="IPR050950">
    <property type="entry name" value="HTH-type_LysR_regulators"/>
</dbReference>
<evidence type="ECO:0000313" key="2">
    <source>
        <dbReference type="EMBL" id="GAN61626.1"/>
    </source>
</evidence>
<dbReference type="Pfam" id="PF03466">
    <property type="entry name" value="LysR_substrate"/>
    <property type="match status" value="1"/>
</dbReference>
<organism evidence="2 3">
    <name type="scientific">Acetobacter cibinongensis</name>
    <dbReference type="NCBI Taxonomy" id="146475"/>
    <lineage>
        <taxon>Bacteria</taxon>
        <taxon>Pseudomonadati</taxon>
        <taxon>Pseudomonadota</taxon>
        <taxon>Alphaproteobacteria</taxon>
        <taxon>Acetobacterales</taxon>
        <taxon>Acetobacteraceae</taxon>
        <taxon>Acetobacter</taxon>
    </lineage>
</organism>
<dbReference type="GO" id="GO:0006355">
    <property type="term" value="P:regulation of DNA-templated transcription"/>
    <property type="evidence" value="ECO:0007669"/>
    <property type="project" value="TreeGrafter"/>
</dbReference>
<protein>
    <submittedName>
        <fullName evidence="2">Transcriptional regulator</fullName>
    </submittedName>
</protein>
<dbReference type="Gene3D" id="1.10.10.10">
    <property type="entry name" value="Winged helix-like DNA-binding domain superfamily/Winged helix DNA-binding domain"/>
    <property type="match status" value="1"/>
</dbReference>
<dbReference type="EMBL" id="BAMV01000049">
    <property type="protein sequence ID" value="GAN61626.1"/>
    <property type="molecule type" value="Genomic_DNA"/>
</dbReference>
<evidence type="ECO:0000259" key="1">
    <source>
        <dbReference type="Pfam" id="PF03466"/>
    </source>
</evidence>
<dbReference type="STRING" id="1231339.Abci_051_003"/>
<feature type="domain" description="LysR substrate-binding" evidence="1">
    <location>
        <begin position="49"/>
        <end position="253"/>
    </location>
</feature>
<proteinExistence type="predicted"/>
<dbReference type="SUPFAM" id="SSF53850">
    <property type="entry name" value="Periplasmic binding protein-like II"/>
    <property type="match status" value="1"/>
</dbReference>
<dbReference type="AlphaFoldDB" id="A0A0D6N801"/>
<gene>
    <name evidence="2" type="ORF">Abci_051_003</name>
</gene>
<evidence type="ECO:0000313" key="3">
    <source>
        <dbReference type="Proteomes" id="UP000032671"/>
    </source>
</evidence>